<evidence type="ECO:0000313" key="1">
    <source>
        <dbReference type="EMBL" id="SBV92460.1"/>
    </source>
</evidence>
<name>A0A212IZ57_9DELT</name>
<dbReference type="EMBL" id="FLUQ01000001">
    <property type="protein sequence ID" value="SBV92460.1"/>
    <property type="molecule type" value="Genomic_DNA"/>
</dbReference>
<sequence length="67" mass="7417">MSSPLGGQFRTSLLSLLAAIEDLHCNMLTNSKRGYYDRIPSPLLAYALPHGEAGDFVKPIKIKEEIQ</sequence>
<protein>
    <submittedName>
        <fullName evidence="1">Uncharacterized protein</fullName>
    </submittedName>
</protein>
<gene>
    <name evidence="1" type="ORF">KL86DPRO_10366</name>
</gene>
<proteinExistence type="predicted"/>
<dbReference type="AlphaFoldDB" id="A0A212IZ57"/>
<reference evidence="1" key="1">
    <citation type="submission" date="2016-04" db="EMBL/GenBank/DDBJ databases">
        <authorList>
            <person name="Evans L.H."/>
            <person name="Alamgir A."/>
            <person name="Owens N."/>
            <person name="Weber N.D."/>
            <person name="Virtaneva K."/>
            <person name="Barbian K."/>
            <person name="Babar A."/>
            <person name="Rosenke K."/>
        </authorList>
    </citation>
    <scope>NUCLEOTIDE SEQUENCE</scope>
    <source>
        <strain evidence="1">86</strain>
    </source>
</reference>
<organism evidence="1">
    <name type="scientific">uncultured delta proteobacterium</name>
    <dbReference type="NCBI Taxonomy" id="34034"/>
    <lineage>
        <taxon>Bacteria</taxon>
        <taxon>Deltaproteobacteria</taxon>
        <taxon>environmental samples</taxon>
    </lineage>
</organism>
<accession>A0A212IZ57</accession>